<dbReference type="EMBL" id="QXFL01000002">
    <property type="protein sequence ID" value="RIV87767.1"/>
    <property type="molecule type" value="Genomic_DNA"/>
</dbReference>
<dbReference type="InterPro" id="IPR005624">
    <property type="entry name" value="PduO/GlcC-like"/>
</dbReference>
<dbReference type="SUPFAM" id="SSF143744">
    <property type="entry name" value="GlcG-like"/>
    <property type="match status" value="1"/>
</dbReference>
<organism evidence="1 2">
    <name type="scientific">Aurantiacibacter zhengii</name>
    <dbReference type="NCBI Taxonomy" id="2307003"/>
    <lineage>
        <taxon>Bacteria</taxon>
        <taxon>Pseudomonadati</taxon>
        <taxon>Pseudomonadota</taxon>
        <taxon>Alphaproteobacteria</taxon>
        <taxon>Sphingomonadales</taxon>
        <taxon>Erythrobacteraceae</taxon>
        <taxon>Aurantiacibacter</taxon>
    </lineage>
</organism>
<dbReference type="PANTHER" id="PTHR34309">
    <property type="entry name" value="SLR1406 PROTEIN"/>
    <property type="match status" value="1"/>
</dbReference>
<dbReference type="InterPro" id="IPR038084">
    <property type="entry name" value="PduO/GlcC-like_sf"/>
</dbReference>
<accession>A0A418NUE3</accession>
<gene>
    <name evidence="1" type="ORF">D2V07_05390</name>
</gene>
<protein>
    <submittedName>
        <fullName evidence="1">Heme-binding protein</fullName>
    </submittedName>
</protein>
<dbReference type="Proteomes" id="UP000286576">
    <property type="component" value="Unassembled WGS sequence"/>
</dbReference>
<sequence>MFAALFFCLPPVLCGNMVKPCGMAAGEEKTMHLKSASAMSLLMAALAMSPASAQSQRAVLDYETAAIIRDTCLNWANERDLDVSIAVFNDAGVLVTSAHMDGTATAIAEVAQWKGRSAATYRVPSAVTANWGGPGPGMANWGGGVPFTTADGMPLGAIGVSGAETEDDIACGLAGIAAAGLVSREN</sequence>
<dbReference type="Gene3D" id="3.30.450.150">
    <property type="entry name" value="Haem-degrading domain"/>
    <property type="match status" value="1"/>
</dbReference>
<keyword evidence="2" id="KW-1185">Reference proteome</keyword>
<dbReference type="AlphaFoldDB" id="A0A418NUE3"/>
<evidence type="ECO:0000313" key="2">
    <source>
        <dbReference type="Proteomes" id="UP000286576"/>
    </source>
</evidence>
<evidence type="ECO:0000313" key="1">
    <source>
        <dbReference type="EMBL" id="RIV87767.1"/>
    </source>
</evidence>
<dbReference type="Pfam" id="PF03928">
    <property type="entry name" value="HbpS-like"/>
    <property type="match status" value="1"/>
</dbReference>
<dbReference type="PANTHER" id="PTHR34309:SF10">
    <property type="entry name" value="SLR1406 PROTEIN"/>
    <property type="match status" value="1"/>
</dbReference>
<proteinExistence type="predicted"/>
<dbReference type="InterPro" id="IPR052517">
    <property type="entry name" value="GlcG_carb_metab_protein"/>
</dbReference>
<comment type="caution">
    <text evidence="1">The sequence shown here is derived from an EMBL/GenBank/DDBJ whole genome shotgun (WGS) entry which is preliminary data.</text>
</comment>
<reference evidence="1 2" key="1">
    <citation type="submission" date="2018-08" db="EMBL/GenBank/DDBJ databases">
        <title>Erythrobacter zhengii sp.nov., a bacterium isolated from deep-sea sediment.</title>
        <authorList>
            <person name="Fang C."/>
            <person name="Wu Y.-H."/>
            <person name="Sun C."/>
            <person name="Wang H."/>
            <person name="Cheng H."/>
            <person name="Meng F.-X."/>
            <person name="Wang C.-S."/>
            <person name="Xu X.-W."/>
        </authorList>
    </citation>
    <scope>NUCLEOTIDE SEQUENCE [LARGE SCALE GENOMIC DNA]</scope>
    <source>
        <strain evidence="1 2">V18</strain>
    </source>
</reference>
<name>A0A418NUE3_9SPHN</name>